<dbReference type="Proteomes" id="UP000611521">
    <property type="component" value="Unassembled WGS sequence"/>
</dbReference>
<dbReference type="InterPro" id="IPR011335">
    <property type="entry name" value="Restrct_endonuc-II-like"/>
</dbReference>
<gene>
    <name evidence="3" type="ORF">H9633_02205</name>
</gene>
<organism evidence="3 4">
    <name type="scientific">Microbacterium commune</name>
    <dbReference type="NCBI Taxonomy" id="2762219"/>
    <lineage>
        <taxon>Bacteria</taxon>
        <taxon>Bacillati</taxon>
        <taxon>Actinomycetota</taxon>
        <taxon>Actinomycetes</taxon>
        <taxon>Micrococcales</taxon>
        <taxon>Microbacteriaceae</taxon>
        <taxon>Microbacterium</taxon>
    </lineage>
</organism>
<dbReference type="InterPro" id="IPR007569">
    <property type="entry name" value="DUF559"/>
</dbReference>
<comment type="caution">
    <text evidence="3">The sequence shown here is derived from an EMBL/GenBank/DDBJ whole genome shotgun (WGS) entry which is preliminary data.</text>
</comment>
<reference evidence="3 4" key="1">
    <citation type="submission" date="2020-08" db="EMBL/GenBank/DDBJ databases">
        <title>A Genomic Blueprint of the Chicken Gut Microbiome.</title>
        <authorList>
            <person name="Gilroy R."/>
            <person name="Ravi A."/>
            <person name="Getino M."/>
            <person name="Pursley I."/>
            <person name="Horton D.L."/>
            <person name="Alikhan N.-F."/>
            <person name="Baker D."/>
            <person name="Gharbi K."/>
            <person name="Hall N."/>
            <person name="Watson M."/>
            <person name="Adriaenssens E.M."/>
            <person name="Foster-Nyarko E."/>
            <person name="Jarju S."/>
            <person name="Secka A."/>
            <person name="Antonio M."/>
            <person name="Oren A."/>
            <person name="Chaudhuri R."/>
            <person name="La Ragione R.M."/>
            <person name="Hildebrand F."/>
            <person name="Pallen M.J."/>
        </authorList>
    </citation>
    <scope>NUCLEOTIDE SEQUENCE [LARGE SCALE GENOMIC DNA]</scope>
    <source>
        <strain evidence="3 4">Re1</strain>
    </source>
</reference>
<dbReference type="SUPFAM" id="SSF52980">
    <property type="entry name" value="Restriction endonuclease-like"/>
    <property type="match status" value="1"/>
</dbReference>
<dbReference type="RefSeq" id="WP_191711929.1">
    <property type="nucleotide sequence ID" value="NZ_JACSPX010000001.1"/>
</dbReference>
<keyword evidence="4" id="KW-1185">Reference proteome</keyword>
<accession>A0ABR8W257</accession>
<protein>
    <submittedName>
        <fullName evidence="3">DUF559 domain-containing protein</fullName>
    </submittedName>
</protein>
<dbReference type="Pfam" id="PF13338">
    <property type="entry name" value="AbiEi_4"/>
    <property type="match status" value="1"/>
</dbReference>
<feature type="domain" description="AbiEi antitoxin N-terminal" evidence="2">
    <location>
        <begin position="6"/>
        <end position="49"/>
    </location>
</feature>
<evidence type="ECO:0000259" key="1">
    <source>
        <dbReference type="Pfam" id="PF04480"/>
    </source>
</evidence>
<dbReference type="Pfam" id="PF04480">
    <property type="entry name" value="DUF559"/>
    <property type="match status" value="1"/>
</dbReference>
<evidence type="ECO:0000313" key="3">
    <source>
        <dbReference type="EMBL" id="MBD8011110.1"/>
    </source>
</evidence>
<sequence>MFDPLDLLTRLGGLAQGTQLQDYGVTRMQLSKAVRGGRIERLRPGVFATPAAAADERDAARHGGALTCAAALRNLGVWVMSTDAAPHVWVGRRGRVYPHSGCQCVSHYFRSGRVRFGVVDVETALVHLYRCEGEESFFASLESALAQRKLTRSARARVREALPTHARWLVDFARSDADSGLESLLRLRLHLLGIALDCQVVIAGVGRVDFVVDGRLIIEADGKENHDGTTMRHRDLVRDAAASALGYETLHFDYAQIMHDWATVQRSIIAALKRTAQRA</sequence>
<proteinExistence type="predicted"/>
<evidence type="ECO:0000313" key="4">
    <source>
        <dbReference type="Proteomes" id="UP000611521"/>
    </source>
</evidence>
<dbReference type="InterPro" id="IPR025159">
    <property type="entry name" value="AbiEi_N"/>
</dbReference>
<dbReference type="Gene3D" id="3.40.960.10">
    <property type="entry name" value="VSR Endonuclease"/>
    <property type="match status" value="1"/>
</dbReference>
<evidence type="ECO:0000259" key="2">
    <source>
        <dbReference type="Pfam" id="PF13338"/>
    </source>
</evidence>
<dbReference type="EMBL" id="JACSPX010000001">
    <property type="protein sequence ID" value="MBD8011110.1"/>
    <property type="molecule type" value="Genomic_DNA"/>
</dbReference>
<feature type="domain" description="DUF559" evidence="1">
    <location>
        <begin position="183"/>
        <end position="272"/>
    </location>
</feature>
<name>A0ABR8W257_9MICO</name>